<reference evidence="11" key="2">
    <citation type="submission" date="2020-11" db="EMBL/GenBank/DDBJ databases">
        <authorList>
            <person name="Cecchin M."/>
            <person name="Marcolungo L."/>
            <person name="Rossato M."/>
            <person name="Girolomoni L."/>
            <person name="Cosentino E."/>
            <person name="Cuine S."/>
            <person name="Li-Beisson Y."/>
            <person name="Delledonne M."/>
            <person name="Ballottari M."/>
        </authorList>
    </citation>
    <scope>NUCLEOTIDE SEQUENCE</scope>
    <source>
        <strain evidence="11">211/11P</strain>
        <tissue evidence="11">Whole cell</tissue>
    </source>
</reference>
<feature type="region of interest" description="Disordered" evidence="8">
    <location>
        <begin position="262"/>
        <end position="281"/>
    </location>
</feature>
<evidence type="ECO:0000256" key="3">
    <source>
        <dbReference type="ARBA" id="ARBA00012759"/>
    </source>
</evidence>
<feature type="region of interest" description="Disordered" evidence="8">
    <location>
        <begin position="673"/>
        <end position="746"/>
    </location>
</feature>
<evidence type="ECO:0000256" key="2">
    <source>
        <dbReference type="ARBA" id="ARBA00009085"/>
    </source>
</evidence>
<feature type="compositionally biased region" description="Pro residues" evidence="8">
    <location>
        <begin position="238"/>
        <end position="248"/>
    </location>
</feature>
<evidence type="ECO:0000259" key="10">
    <source>
        <dbReference type="PROSITE" id="PS51283"/>
    </source>
</evidence>
<proteinExistence type="inferred from homology"/>
<dbReference type="Gene3D" id="3.30.2230.10">
    <property type="entry name" value="DUSP-like"/>
    <property type="match status" value="1"/>
</dbReference>
<dbReference type="GO" id="GO:0016579">
    <property type="term" value="P:protein deubiquitination"/>
    <property type="evidence" value="ECO:0007669"/>
    <property type="project" value="InterPro"/>
</dbReference>
<dbReference type="EMBL" id="SIDB01000011">
    <property type="protein sequence ID" value="KAI3426088.1"/>
    <property type="molecule type" value="Genomic_DNA"/>
</dbReference>
<evidence type="ECO:0000313" key="12">
    <source>
        <dbReference type="Proteomes" id="UP001055712"/>
    </source>
</evidence>
<evidence type="ECO:0000313" key="11">
    <source>
        <dbReference type="EMBL" id="KAI3426088.1"/>
    </source>
</evidence>
<reference evidence="11" key="1">
    <citation type="journal article" date="2019" name="Plant J.">
        <title>Chlorella vulgaris genome assembly and annotation reveals the molecular basis for metabolic acclimation to high light conditions.</title>
        <authorList>
            <person name="Cecchin M."/>
            <person name="Marcolungo L."/>
            <person name="Rossato M."/>
            <person name="Girolomoni L."/>
            <person name="Cosentino E."/>
            <person name="Cuine S."/>
            <person name="Li-Beisson Y."/>
            <person name="Delledonne M."/>
            <person name="Ballottari M."/>
        </authorList>
    </citation>
    <scope>NUCLEOTIDE SEQUENCE</scope>
    <source>
        <strain evidence="11">211/11P</strain>
    </source>
</reference>
<dbReference type="GO" id="GO:0006508">
    <property type="term" value="P:proteolysis"/>
    <property type="evidence" value="ECO:0007669"/>
    <property type="project" value="UniProtKB-KW"/>
</dbReference>
<dbReference type="Pfam" id="PF00443">
    <property type="entry name" value="UCH"/>
    <property type="match status" value="1"/>
</dbReference>
<feature type="compositionally biased region" description="Low complexity" evidence="8">
    <location>
        <begin position="1135"/>
        <end position="1153"/>
    </location>
</feature>
<dbReference type="InterPro" id="IPR035927">
    <property type="entry name" value="DUSP-like_sf"/>
</dbReference>
<dbReference type="GO" id="GO:0004843">
    <property type="term" value="F:cysteine-type deubiquitinase activity"/>
    <property type="evidence" value="ECO:0007669"/>
    <property type="project" value="UniProtKB-EC"/>
</dbReference>
<feature type="domain" description="USP" evidence="9">
    <location>
        <begin position="313"/>
        <end position="1108"/>
    </location>
</feature>
<dbReference type="PROSITE" id="PS00972">
    <property type="entry name" value="USP_1"/>
    <property type="match status" value="1"/>
</dbReference>
<dbReference type="CDD" id="cd02674">
    <property type="entry name" value="Peptidase_C19R"/>
    <property type="match status" value="1"/>
</dbReference>
<sequence length="1212" mass="129792">MDIKFPQMSGQQEAAAVISTEAAAANLEPTEGTSMYIVSNRWFTRWCQYSGFQYDPNRKKPRLMDQEQPGPRPDSIDSSDLKAEPPVSCDLTPEQAAGVVTLRERLVDKEQFWMFHEPTWRLLTGWYGVEPGSEVRREYHLVGRRLEVDAQQQHFRVVARPASGGADLEAVLGASSLCKLNELKVRACQALGLEAEDYEVYDYRGCQQGEKLEHLTFKTLTGCRLQDLQALLLLPKGQPQPAPEPAPSSPVLMLRSAPDLGSTPLTMLSSPRGSGGGYMASSPMSPLSRSFDRAPGWAEDVVYEASGRGHGLAGLGNLGNTCFMNSSLQCLAHSLPLMQTFLTGAYRRDLNKDNPLSLGGKLALAFAALMEKLWRGGVAHVSPKLFKWQLAKFAPQFSGYAQQDSQELLAFLLDGLHEDLNRITDKPYVEDKDSGGRPDEEVAAEAWSNYRRRNDSVIVDAFQGLYRSVLICPECGNQSVKFDPLMYLSLPLPSSKMRSFTFTAVWVDGSALPRQYGLEVPKSATVGQLYGSIAQVMGLPATERPEDLLLLTQFNDGTFLTYGDLKARVSSIEDLRSRFTFNRGAGPRYTLFVYPAAAQGPRGGGHPLHIYHQSARSSSFLIPTTPLFLPQDQLAALGAQPGASEALVAPGGGRDAIDAALQQLLRPFSKHQAPEALAASATGAGVDGSGEQQQQQQQDQQQQQQPQGPSPMAEAGAGEAAAGAGPGPAAGDFVAPAPAPHCDPMDVEQQGEAALPLNGGIEAFGEGGGEAAAAGVPGAAVGDAPWLDTLLDGNGISPSSSAEALPDADADADADASPDGMDDSPTVQSPTAVAAAAAASDEPFDMWAAQKEEAARAAAAAAADAASSPPFLLKFAKRSSYGPAVSTTGVEPAPLEADQPLLMVAEWQQAAAALYEPEPLLRAEQDASALALADKQRDGGKRVTLADCLETFLHPEQLDAEDSWYCGSCKQHVQADKKLDLWSLPDVLVVHLKRFSYSRYSRDKLDTLVDFPLRGLDMAPYLLSNKTQQARAQQQDTADGTPDPSTLYDLYAVSNHFGGMGGGHYTAFCRLPGASGGGWFTFDDSHVSPVDESAVKTSAAYVLFYRRQGAQPEEDVAAFLERAAVEQQQQLEVEMADGQQGAADAAVAGQQDGLPTSGGQPVQPHPLPPMPSSSFLSKRRSATIEEEEEEEDGGPAQDLRDDIPAAGAIEID</sequence>
<feature type="region of interest" description="Disordered" evidence="8">
    <location>
        <begin position="1135"/>
        <end position="1212"/>
    </location>
</feature>
<accession>A0A9D4YTR6</accession>
<evidence type="ECO:0000256" key="1">
    <source>
        <dbReference type="ARBA" id="ARBA00000707"/>
    </source>
</evidence>
<keyword evidence="5" id="KW-0833">Ubl conjugation pathway</keyword>
<comment type="similarity">
    <text evidence="2">Belongs to the peptidase C19 family.</text>
</comment>
<feature type="region of interest" description="Disordered" evidence="8">
    <location>
        <begin position="792"/>
        <end position="830"/>
    </location>
</feature>
<dbReference type="InterPro" id="IPR018200">
    <property type="entry name" value="USP_CS"/>
</dbReference>
<organism evidence="11 12">
    <name type="scientific">Chlorella vulgaris</name>
    <name type="common">Green alga</name>
    <dbReference type="NCBI Taxonomy" id="3077"/>
    <lineage>
        <taxon>Eukaryota</taxon>
        <taxon>Viridiplantae</taxon>
        <taxon>Chlorophyta</taxon>
        <taxon>core chlorophytes</taxon>
        <taxon>Trebouxiophyceae</taxon>
        <taxon>Chlorellales</taxon>
        <taxon>Chlorellaceae</taxon>
        <taxon>Chlorella clade</taxon>
        <taxon>Chlorella</taxon>
    </lineage>
</organism>
<feature type="compositionally biased region" description="Low complexity" evidence="8">
    <location>
        <begin position="692"/>
        <end position="736"/>
    </location>
</feature>
<comment type="caution">
    <text evidence="11">The sequence shown here is derived from an EMBL/GenBank/DDBJ whole genome shotgun (WGS) entry which is preliminary data.</text>
</comment>
<evidence type="ECO:0000259" key="9">
    <source>
        <dbReference type="PROSITE" id="PS50235"/>
    </source>
</evidence>
<dbReference type="PROSITE" id="PS50235">
    <property type="entry name" value="USP_3"/>
    <property type="match status" value="1"/>
</dbReference>
<dbReference type="EC" id="3.4.19.12" evidence="3"/>
<dbReference type="InterPro" id="IPR050185">
    <property type="entry name" value="Ub_carboxyl-term_hydrolase"/>
</dbReference>
<dbReference type="AlphaFoldDB" id="A0A9D4YTR6"/>
<dbReference type="Proteomes" id="UP001055712">
    <property type="component" value="Unassembled WGS sequence"/>
</dbReference>
<feature type="region of interest" description="Disordered" evidence="8">
    <location>
        <begin position="57"/>
        <end position="88"/>
    </location>
</feature>
<evidence type="ECO:0000256" key="8">
    <source>
        <dbReference type="SAM" id="MobiDB-lite"/>
    </source>
</evidence>
<dbReference type="SUPFAM" id="SSF143791">
    <property type="entry name" value="DUSP-like"/>
    <property type="match status" value="1"/>
</dbReference>
<feature type="compositionally biased region" description="Acidic residues" evidence="8">
    <location>
        <begin position="1184"/>
        <end position="1193"/>
    </location>
</feature>
<dbReference type="PROSITE" id="PS00973">
    <property type="entry name" value="USP_2"/>
    <property type="match status" value="1"/>
</dbReference>
<evidence type="ECO:0000256" key="7">
    <source>
        <dbReference type="ARBA" id="ARBA00022807"/>
    </source>
</evidence>
<dbReference type="PANTHER" id="PTHR21646:SF24">
    <property type="entry name" value="UBIQUITIN CARBOXYL-TERMINAL HYDROLASE"/>
    <property type="match status" value="1"/>
</dbReference>
<dbReference type="InterPro" id="IPR038765">
    <property type="entry name" value="Papain-like_cys_pep_sf"/>
</dbReference>
<keyword evidence="6" id="KW-0378">Hydrolase</keyword>
<dbReference type="SUPFAM" id="SSF54001">
    <property type="entry name" value="Cysteine proteinases"/>
    <property type="match status" value="1"/>
</dbReference>
<keyword evidence="4" id="KW-0645">Protease</keyword>
<dbReference type="PROSITE" id="PS51283">
    <property type="entry name" value="DUSP"/>
    <property type="match status" value="1"/>
</dbReference>
<dbReference type="PANTHER" id="PTHR21646">
    <property type="entry name" value="UBIQUITIN CARBOXYL-TERMINAL HYDROLASE"/>
    <property type="match status" value="1"/>
</dbReference>
<feature type="compositionally biased region" description="Polar residues" evidence="8">
    <location>
        <begin position="263"/>
        <end position="272"/>
    </location>
</feature>
<feature type="region of interest" description="Disordered" evidence="8">
    <location>
        <begin position="236"/>
        <end position="255"/>
    </location>
</feature>
<evidence type="ECO:0000256" key="4">
    <source>
        <dbReference type="ARBA" id="ARBA00022670"/>
    </source>
</evidence>
<evidence type="ECO:0000256" key="6">
    <source>
        <dbReference type="ARBA" id="ARBA00022801"/>
    </source>
</evidence>
<dbReference type="Gene3D" id="3.90.70.10">
    <property type="entry name" value="Cysteine proteinases"/>
    <property type="match status" value="2"/>
</dbReference>
<comment type="catalytic activity">
    <reaction evidence="1">
        <text>Thiol-dependent hydrolysis of ester, thioester, amide, peptide and isopeptide bonds formed by the C-terminal Gly of ubiquitin (a 76-residue protein attached to proteins as an intracellular targeting signal).</text>
        <dbReference type="EC" id="3.4.19.12"/>
    </reaction>
</comment>
<feature type="domain" description="DUSP" evidence="10">
    <location>
        <begin position="9"/>
        <end position="140"/>
    </location>
</feature>
<dbReference type="OrthoDB" id="292964at2759"/>
<dbReference type="SMART" id="SM00695">
    <property type="entry name" value="DUSP"/>
    <property type="match status" value="1"/>
</dbReference>
<keyword evidence="12" id="KW-1185">Reference proteome</keyword>
<gene>
    <name evidence="11" type="ORF">D9Q98_008056</name>
</gene>
<dbReference type="Pfam" id="PF06337">
    <property type="entry name" value="DUSP"/>
    <property type="match status" value="1"/>
</dbReference>
<name>A0A9D4YTR6_CHLVU</name>
<dbReference type="InterPro" id="IPR006615">
    <property type="entry name" value="Pept_C19_DUSP"/>
</dbReference>
<feature type="compositionally biased region" description="Acidic residues" evidence="8">
    <location>
        <begin position="806"/>
        <end position="822"/>
    </location>
</feature>
<protein>
    <recommendedName>
        <fullName evidence="3">ubiquitinyl hydrolase 1</fullName>
        <ecNumber evidence="3">3.4.19.12</ecNumber>
    </recommendedName>
</protein>
<keyword evidence="7" id="KW-0788">Thiol protease</keyword>
<evidence type="ECO:0000256" key="5">
    <source>
        <dbReference type="ARBA" id="ARBA00022786"/>
    </source>
</evidence>
<dbReference type="InterPro" id="IPR001394">
    <property type="entry name" value="Peptidase_C19_UCH"/>
</dbReference>
<dbReference type="InterPro" id="IPR028889">
    <property type="entry name" value="USP"/>
</dbReference>